<dbReference type="GO" id="GO:0016491">
    <property type="term" value="F:oxidoreductase activity"/>
    <property type="evidence" value="ECO:0007669"/>
    <property type="project" value="InterPro"/>
</dbReference>
<dbReference type="CDD" id="cd19086">
    <property type="entry name" value="AKR_AKR11C1"/>
    <property type="match status" value="1"/>
</dbReference>
<dbReference type="InterPro" id="IPR036812">
    <property type="entry name" value="NAD(P)_OxRdtase_dom_sf"/>
</dbReference>
<dbReference type="PANTHER" id="PTHR43312:SF1">
    <property type="entry name" value="NADP-DEPENDENT OXIDOREDUCTASE DOMAIN-CONTAINING PROTEIN"/>
    <property type="match status" value="1"/>
</dbReference>
<proteinExistence type="predicted"/>
<dbReference type="EMBL" id="AQPN01000044">
    <property type="protein sequence ID" value="EOR95665.1"/>
    <property type="molecule type" value="Genomic_DNA"/>
</dbReference>
<organism evidence="2 3">
    <name type="scientific">Arcticibacter svalbardensis MN12-7</name>
    <dbReference type="NCBI Taxonomy" id="1150600"/>
    <lineage>
        <taxon>Bacteria</taxon>
        <taxon>Pseudomonadati</taxon>
        <taxon>Bacteroidota</taxon>
        <taxon>Sphingobacteriia</taxon>
        <taxon>Sphingobacteriales</taxon>
        <taxon>Sphingobacteriaceae</taxon>
        <taxon>Arcticibacter</taxon>
    </lineage>
</organism>
<evidence type="ECO:0000313" key="2">
    <source>
        <dbReference type="EMBL" id="EOR95665.1"/>
    </source>
</evidence>
<comment type="caution">
    <text evidence="2">The sequence shown here is derived from an EMBL/GenBank/DDBJ whole genome shotgun (WGS) entry which is preliminary data.</text>
</comment>
<dbReference type="Gene3D" id="3.20.20.100">
    <property type="entry name" value="NADP-dependent oxidoreductase domain"/>
    <property type="match status" value="1"/>
</dbReference>
<dbReference type="Pfam" id="PF00248">
    <property type="entry name" value="Aldo_ket_red"/>
    <property type="match status" value="1"/>
</dbReference>
<feature type="domain" description="NADP-dependent oxidoreductase" evidence="1">
    <location>
        <begin position="15"/>
        <end position="286"/>
    </location>
</feature>
<dbReference type="Proteomes" id="UP000014174">
    <property type="component" value="Unassembled WGS sequence"/>
</dbReference>
<dbReference type="eggNOG" id="COG0667">
    <property type="taxonomic scope" value="Bacteria"/>
</dbReference>
<dbReference type="InterPro" id="IPR020471">
    <property type="entry name" value="AKR"/>
</dbReference>
<dbReference type="InterPro" id="IPR023210">
    <property type="entry name" value="NADP_OxRdtase_dom"/>
</dbReference>
<dbReference type="RefSeq" id="WP_016194422.1">
    <property type="nucleotide sequence ID" value="NZ_AQPN01000044.1"/>
</dbReference>
<dbReference type="SUPFAM" id="SSF51430">
    <property type="entry name" value="NAD(P)-linked oxidoreductase"/>
    <property type="match status" value="1"/>
</dbReference>
<evidence type="ECO:0000313" key="3">
    <source>
        <dbReference type="Proteomes" id="UP000014174"/>
    </source>
</evidence>
<dbReference type="PRINTS" id="PR00069">
    <property type="entry name" value="ALDKETRDTASE"/>
</dbReference>
<gene>
    <name evidence="2" type="ORF">ADIARSV_1180</name>
</gene>
<keyword evidence="3" id="KW-1185">Reference proteome</keyword>
<sequence length="298" mass="33459">MKYNQIGQSDIQVSEIGFGCMSLGIDERNNKFIIDQALEYGINFFDTADLYEKGLNEEQVGKILKDKRSDCILATKVGNQWRADGSGWDWNPRKEYIMKAVESSLKRLGTDYIDLYQLHGGTLEDPIDEVIEAFSTLTDQGKIRQYGISSIRPEVIKKYVERSAIVSVMMQFSLLDRRPEESMMKLLEENEIPILARGGIAQGLLVNKPAKEYLNYTVKDVEVAAKAVNFVAGTKRSPSQTALLYVLKKPPVASAIVGIRTIEQLNDVAKIASAPELTAAEYAFLSESVKPKLYEKFR</sequence>
<dbReference type="PATRIC" id="fig|1150600.3.peg.1160"/>
<evidence type="ECO:0000259" key="1">
    <source>
        <dbReference type="Pfam" id="PF00248"/>
    </source>
</evidence>
<dbReference type="OrthoDB" id="9773828at2"/>
<dbReference type="PANTHER" id="PTHR43312">
    <property type="entry name" value="D-THREO-ALDOSE 1-DEHYDROGENASE"/>
    <property type="match status" value="1"/>
</dbReference>
<accession>R9GVZ0</accession>
<dbReference type="InterPro" id="IPR053135">
    <property type="entry name" value="AKR2_Oxidoreductase"/>
</dbReference>
<name>R9GVZ0_9SPHI</name>
<dbReference type="AlphaFoldDB" id="R9GVZ0"/>
<protein>
    <submittedName>
        <fullName evidence="2">Putative oxidoreductase</fullName>
    </submittedName>
</protein>
<dbReference type="STRING" id="1150600.ADIARSV_1180"/>
<reference evidence="2 3" key="1">
    <citation type="journal article" date="2013" name="Genome Announc.">
        <title>Draft Genome Sequence of Arcticibacter svalbardensis Strain MN12-7T, a Member of the Family Sphingobacteriaceae Isolated from an Arctic Soil Sample.</title>
        <authorList>
            <person name="Shivaji S."/>
            <person name="Ara S."/>
            <person name="Prasad S."/>
            <person name="Manasa B.P."/>
            <person name="Begum Z."/>
            <person name="Singh A."/>
            <person name="Kumar Pinnaka A."/>
        </authorList>
    </citation>
    <scope>NUCLEOTIDE SEQUENCE [LARGE SCALE GENOMIC DNA]</scope>
    <source>
        <strain evidence="2 3">MN12-7</strain>
    </source>
</reference>